<evidence type="ECO:0000313" key="2">
    <source>
        <dbReference type="Proteomes" id="UP001056120"/>
    </source>
</evidence>
<accession>A0ACB9IVI9</accession>
<evidence type="ECO:0000313" key="1">
    <source>
        <dbReference type="EMBL" id="KAI3811693.1"/>
    </source>
</evidence>
<comment type="caution">
    <text evidence="1">The sequence shown here is derived from an EMBL/GenBank/DDBJ whole genome shotgun (WGS) entry which is preliminary data.</text>
</comment>
<reference evidence="2" key="1">
    <citation type="journal article" date="2022" name="Mol. Ecol. Resour.">
        <title>The genomes of chicory, endive, great burdock and yacon provide insights into Asteraceae palaeo-polyploidization history and plant inulin production.</title>
        <authorList>
            <person name="Fan W."/>
            <person name="Wang S."/>
            <person name="Wang H."/>
            <person name="Wang A."/>
            <person name="Jiang F."/>
            <person name="Liu H."/>
            <person name="Zhao H."/>
            <person name="Xu D."/>
            <person name="Zhang Y."/>
        </authorList>
    </citation>
    <scope>NUCLEOTIDE SEQUENCE [LARGE SCALE GENOMIC DNA]</scope>
    <source>
        <strain evidence="2">cv. Yunnan</strain>
    </source>
</reference>
<sequence>MRSPSPDPHIERHNTPPPQSNEAIPNWVVELKAQNEYLQKHVEGLTTLVISLNSTVVSQAEEIKKLKKPNFKLSHSYSSKVKSFKRLVQGPRPSFCHTPP</sequence>
<protein>
    <submittedName>
        <fullName evidence="1">Uncharacterized protein</fullName>
    </submittedName>
</protein>
<dbReference type="EMBL" id="CM042024">
    <property type="protein sequence ID" value="KAI3811693.1"/>
    <property type="molecule type" value="Genomic_DNA"/>
</dbReference>
<gene>
    <name evidence="1" type="ORF">L1987_21421</name>
</gene>
<organism evidence="1 2">
    <name type="scientific">Smallanthus sonchifolius</name>
    <dbReference type="NCBI Taxonomy" id="185202"/>
    <lineage>
        <taxon>Eukaryota</taxon>
        <taxon>Viridiplantae</taxon>
        <taxon>Streptophyta</taxon>
        <taxon>Embryophyta</taxon>
        <taxon>Tracheophyta</taxon>
        <taxon>Spermatophyta</taxon>
        <taxon>Magnoliopsida</taxon>
        <taxon>eudicotyledons</taxon>
        <taxon>Gunneridae</taxon>
        <taxon>Pentapetalae</taxon>
        <taxon>asterids</taxon>
        <taxon>campanulids</taxon>
        <taxon>Asterales</taxon>
        <taxon>Asteraceae</taxon>
        <taxon>Asteroideae</taxon>
        <taxon>Heliantheae alliance</taxon>
        <taxon>Millerieae</taxon>
        <taxon>Smallanthus</taxon>
    </lineage>
</organism>
<keyword evidence="2" id="KW-1185">Reference proteome</keyword>
<proteinExistence type="predicted"/>
<name>A0ACB9IVI9_9ASTR</name>
<reference evidence="1 2" key="2">
    <citation type="journal article" date="2022" name="Mol. Ecol. Resour.">
        <title>The genomes of chicory, endive, great burdock and yacon provide insights into Asteraceae paleo-polyploidization history and plant inulin production.</title>
        <authorList>
            <person name="Fan W."/>
            <person name="Wang S."/>
            <person name="Wang H."/>
            <person name="Wang A."/>
            <person name="Jiang F."/>
            <person name="Liu H."/>
            <person name="Zhao H."/>
            <person name="Xu D."/>
            <person name="Zhang Y."/>
        </authorList>
    </citation>
    <scope>NUCLEOTIDE SEQUENCE [LARGE SCALE GENOMIC DNA]</scope>
    <source>
        <strain evidence="2">cv. Yunnan</strain>
        <tissue evidence="1">Leaves</tissue>
    </source>
</reference>
<dbReference type="Proteomes" id="UP001056120">
    <property type="component" value="Linkage Group LG07"/>
</dbReference>